<accession>A0A9W4U174</accession>
<sequence>MVFKKKRPVHISHTGKSEKVSQSGQNCTDCTEPFRRLGVCAGMPKRVRTTTIGVNWMILGTWVTKSTYCATALSRRRILRDRRGER</sequence>
<dbReference type="EMBL" id="CAOQHR010000001">
    <property type="protein sequence ID" value="CAI6229475.1"/>
    <property type="molecule type" value="Genomic_DNA"/>
</dbReference>
<keyword evidence="3" id="KW-1185">Reference proteome</keyword>
<name>A0A9W4U174_9PLEO</name>
<gene>
    <name evidence="2" type="ORF">PDIGIT_LOCUS158</name>
</gene>
<evidence type="ECO:0000256" key="1">
    <source>
        <dbReference type="SAM" id="MobiDB-lite"/>
    </source>
</evidence>
<organism evidence="2 3">
    <name type="scientific">Periconia digitata</name>
    <dbReference type="NCBI Taxonomy" id="1303443"/>
    <lineage>
        <taxon>Eukaryota</taxon>
        <taxon>Fungi</taxon>
        <taxon>Dikarya</taxon>
        <taxon>Ascomycota</taxon>
        <taxon>Pezizomycotina</taxon>
        <taxon>Dothideomycetes</taxon>
        <taxon>Pleosporomycetidae</taxon>
        <taxon>Pleosporales</taxon>
        <taxon>Massarineae</taxon>
        <taxon>Periconiaceae</taxon>
        <taxon>Periconia</taxon>
    </lineage>
</organism>
<feature type="region of interest" description="Disordered" evidence="1">
    <location>
        <begin position="1"/>
        <end position="24"/>
    </location>
</feature>
<evidence type="ECO:0000313" key="3">
    <source>
        <dbReference type="Proteomes" id="UP001152607"/>
    </source>
</evidence>
<comment type="caution">
    <text evidence="2">The sequence shown here is derived from an EMBL/GenBank/DDBJ whole genome shotgun (WGS) entry which is preliminary data.</text>
</comment>
<proteinExistence type="predicted"/>
<feature type="compositionally biased region" description="Basic residues" evidence="1">
    <location>
        <begin position="1"/>
        <end position="10"/>
    </location>
</feature>
<protein>
    <submittedName>
        <fullName evidence="2">Uncharacterized protein</fullName>
    </submittedName>
</protein>
<dbReference type="AlphaFoldDB" id="A0A9W4U174"/>
<dbReference type="Proteomes" id="UP001152607">
    <property type="component" value="Unassembled WGS sequence"/>
</dbReference>
<evidence type="ECO:0000313" key="2">
    <source>
        <dbReference type="EMBL" id="CAI6229475.1"/>
    </source>
</evidence>
<reference evidence="2" key="1">
    <citation type="submission" date="2023-01" db="EMBL/GenBank/DDBJ databases">
        <authorList>
            <person name="Van Ghelder C."/>
            <person name="Rancurel C."/>
        </authorList>
    </citation>
    <scope>NUCLEOTIDE SEQUENCE</scope>
    <source>
        <strain evidence="2">CNCM I-4278</strain>
    </source>
</reference>